<protein>
    <submittedName>
        <fullName evidence="2">Uncharacterized protein</fullName>
    </submittedName>
</protein>
<feature type="region of interest" description="Disordered" evidence="1">
    <location>
        <begin position="1"/>
        <end position="54"/>
    </location>
</feature>
<evidence type="ECO:0000313" key="2">
    <source>
        <dbReference type="EMBL" id="CAH9113220.1"/>
    </source>
</evidence>
<reference evidence="2" key="1">
    <citation type="submission" date="2022-07" db="EMBL/GenBank/DDBJ databases">
        <authorList>
            <person name="Macas J."/>
            <person name="Novak P."/>
            <person name="Neumann P."/>
        </authorList>
    </citation>
    <scope>NUCLEOTIDE SEQUENCE</scope>
</reference>
<evidence type="ECO:0000313" key="3">
    <source>
        <dbReference type="Proteomes" id="UP001152484"/>
    </source>
</evidence>
<gene>
    <name evidence="2" type="ORF">CEURO_LOCUS19939</name>
</gene>
<dbReference type="Proteomes" id="UP001152484">
    <property type="component" value="Unassembled WGS sequence"/>
</dbReference>
<dbReference type="PANTHER" id="PTHR33738:SF8">
    <property type="entry name" value="OS05G0454500 PROTEIN"/>
    <property type="match status" value="1"/>
</dbReference>
<evidence type="ECO:0000256" key="1">
    <source>
        <dbReference type="SAM" id="MobiDB-lite"/>
    </source>
</evidence>
<feature type="compositionally biased region" description="Low complexity" evidence="1">
    <location>
        <begin position="1"/>
        <end position="24"/>
    </location>
</feature>
<proteinExistence type="predicted"/>
<organism evidence="2 3">
    <name type="scientific">Cuscuta europaea</name>
    <name type="common">European dodder</name>
    <dbReference type="NCBI Taxonomy" id="41803"/>
    <lineage>
        <taxon>Eukaryota</taxon>
        <taxon>Viridiplantae</taxon>
        <taxon>Streptophyta</taxon>
        <taxon>Embryophyta</taxon>
        <taxon>Tracheophyta</taxon>
        <taxon>Spermatophyta</taxon>
        <taxon>Magnoliopsida</taxon>
        <taxon>eudicotyledons</taxon>
        <taxon>Gunneridae</taxon>
        <taxon>Pentapetalae</taxon>
        <taxon>asterids</taxon>
        <taxon>lamiids</taxon>
        <taxon>Solanales</taxon>
        <taxon>Convolvulaceae</taxon>
        <taxon>Cuscuteae</taxon>
        <taxon>Cuscuta</taxon>
        <taxon>Cuscuta subgen. Cuscuta</taxon>
    </lineage>
</organism>
<sequence length="156" mass="17357">MERSGKSTTRGGRGNTTRRSSSLPPQTPLPPRRSSPPPQPQTPPSPTPQVAPELLAASRARAYFDDIFGPASTGLVRDHHTPAAQAGTSQAAENHDYIRTNTPWPYDSSIYYGGQDDIVFPKKKQTPKKQTIDPYDDINDETYANRGDWWKGSYHY</sequence>
<dbReference type="OrthoDB" id="1326143at2759"/>
<dbReference type="AlphaFoldDB" id="A0A9P0ZSE4"/>
<name>A0A9P0ZSE4_CUSEU</name>
<feature type="region of interest" description="Disordered" evidence="1">
    <location>
        <begin position="70"/>
        <end position="100"/>
    </location>
</feature>
<accession>A0A9P0ZSE4</accession>
<comment type="caution">
    <text evidence="2">The sequence shown here is derived from an EMBL/GenBank/DDBJ whole genome shotgun (WGS) entry which is preliminary data.</text>
</comment>
<feature type="compositionally biased region" description="Pro residues" evidence="1">
    <location>
        <begin position="25"/>
        <end position="49"/>
    </location>
</feature>
<keyword evidence="3" id="KW-1185">Reference proteome</keyword>
<dbReference type="EMBL" id="CAMAPE010000060">
    <property type="protein sequence ID" value="CAH9113220.1"/>
    <property type="molecule type" value="Genomic_DNA"/>
</dbReference>
<dbReference type="PANTHER" id="PTHR33738">
    <property type="entry name" value="EMB|CAB82975.1"/>
    <property type="match status" value="1"/>
</dbReference>